<name>A0A508T9T6_9BRAD</name>
<comment type="caution">
    <text evidence="9">The sequence shown here is derived from an EMBL/GenBank/DDBJ whole genome shotgun (WGS) entry which is preliminary data.</text>
</comment>
<dbReference type="Gene3D" id="3.40.50.360">
    <property type="match status" value="1"/>
</dbReference>
<proteinExistence type="inferred from homology"/>
<dbReference type="EC" id="1.7.1.17" evidence="6"/>
<feature type="compositionally biased region" description="Basic and acidic residues" evidence="7">
    <location>
        <begin position="227"/>
        <end position="247"/>
    </location>
</feature>
<feature type="domain" description="Flavodoxin-like fold" evidence="8">
    <location>
        <begin position="3"/>
        <end position="202"/>
    </location>
</feature>
<feature type="binding site" evidence="6">
    <location>
        <begin position="16"/>
        <end position="18"/>
    </location>
    <ligand>
        <name>FMN</name>
        <dbReference type="ChEBI" id="CHEBI:58210"/>
    </ligand>
</feature>
<dbReference type="InterPro" id="IPR029039">
    <property type="entry name" value="Flavoprotein-like_sf"/>
</dbReference>
<dbReference type="OrthoDB" id="9787136at2"/>
<sequence length="257" mass="28383">MTTLLHIDASPRGDRSVSRKLSKAFVDHWLAHEAGATVIARDVGRDPPPLVTEAWIAAAFTAPESRTAEQQDELRLSDMLIDELARADVIVIGAPMHNYGMPASLKSWFDKVIRIDKTFSFDLERGDFPLEPIMRGKTLVVLSSRGEFGFGPSGVRESMNHLETHIFTCAHYLGVQESHLIAVDYQEFGDERHRQSLADAFAAIPVLVRQCLGIDGPVRAFSSEVDTGSREETASNKNLEPRSDLNRNGKGSRVAAE</sequence>
<feature type="binding site" evidence="6">
    <location>
        <position position="10"/>
    </location>
    <ligand>
        <name>FMN</name>
        <dbReference type="ChEBI" id="CHEBI:58210"/>
    </ligand>
</feature>
<dbReference type="HAMAP" id="MF_01216">
    <property type="entry name" value="Azoreductase_type1"/>
    <property type="match status" value="1"/>
</dbReference>
<comment type="caution">
    <text evidence="6">Lacks conserved residue(s) required for the propagation of feature annotation.</text>
</comment>
<evidence type="ECO:0000259" key="8">
    <source>
        <dbReference type="Pfam" id="PF02525"/>
    </source>
</evidence>
<keyword evidence="3 6" id="KW-0560">Oxidoreductase</keyword>
<dbReference type="SUPFAM" id="SSF52218">
    <property type="entry name" value="Flavoproteins"/>
    <property type="match status" value="1"/>
</dbReference>
<dbReference type="GO" id="GO:0016652">
    <property type="term" value="F:oxidoreductase activity, acting on NAD(P)H as acceptor"/>
    <property type="evidence" value="ECO:0007669"/>
    <property type="project" value="UniProtKB-UniRule"/>
</dbReference>
<protein>
    <recommendedName>
        <fullName evidence="6">FMN dependent NADH:quinone oxidoreductase</fullName>
        <ecNumber evidence="6">1.6.5.-</ecNumber>
    </recommendedName>
    <alternativeName>
        <fullName evidence="6">Azo-dye reductase</fullName>
    </alternativeName>
    <alternativeName>
        <fullName evidence="6">FMN-dependent NADH-azo compound oxidoreductase</fullName>
    </alternativeName>
    <alternativeName>
        <fullName evidence="6">FMN-dependent NADH-azoreductase</fullName>
        <ecNumber evidence="6">1.7.1.17</ecNumber>
    </alternativeName>
</protein>
<keyword evidence="2 6" id="KW-0288">FMN</keyword>
<keyword evidence="4 6" id="KW-0520">NAD</keyword>
<evidence type="ECO:0000256" key="5">
    <source>
        <dbReference type="ARBA" id="ARBA00048542"/>
    </source>
</evidence>
<evidence type="ECO:0000256" key="2">
    <source>
        <dbReference type="ARBA" id="ARBA00022643"/>
    </source>
</evidence>
<keyword evidence="10" id="KW-1185">Reference proteome</keyword>
<accession>A0A508T9T6</accession>
<dbReference type="EMBL" id="CAADFC020000013">
    <property type="protein sequence ID" value="VIO71569.1"/>
    <property type="molecule type" value="Genomic_DNA"/>
</dbReference>
<keyword evidence="1 6" id="KW-0285">Flavoprotein</keyword>
<dbReference type="RefSeq" id="WP_139484291.1">
    <property type="nucleotide sequence ID" value="NZ_CAADFB020000030.1"/>
</dbReference>
<dbReference type="PANTHER" id="PTHR43741">
    <property type="entry name" value="FMN-DEPENDENT NADH-AZOREDUCTASE 1"/>
    <property type="match status" value="1"/>
</dbReference>
<dbReference type="InterPro" id="IPR050104">
    <property type="entry name" value="FMN-dep_NADH:Q_OxRdtase_AzoR1"/>
</dbReference>
<dbReference type="Pfam" id="PF02525">
    <property type="entry name" value="Flavodoxin_2"/>
    <property type="match status" value="1"/>
</dbReference>
<dbReference type="GO" id="GO:0010181">
    <property type="term" value="F:FMN binding"/>
    <property type="evidence" value="ECO:0007669"/>
    <property type="project" value="UniProtKB-UniRule"/>
</dbReference>
<comment type="function">
    <text evidence="6">Also exhibits azoreductase activity. Catalyzes the reductive cleavage of the azo bond in aromatic azo compounds to the corresponding amines.</text>
</comment>
<feature type="region of interest" description="Disordered" evidence="7">
    <location>
        <begin position="223"/>
        <end position="257"/>
    </location>
</feature>
<evidence type="ECO:0000256" key="4">
    <source>
        <dbReference type="ARBA" id="ARBA00023027"/>
    </source>
</evidence>
<comment type="cofactor">
    <cofactor evidence="6">
        <name>FMN</name>
        <dbReference type="ChEBI" id="CHEBI:58210"/>
    </cofactor>
    <text evidence="6">Binds 1 FMN per subunit.</text>
</comment>
<organism evidence="9 10">
    <name type="scientific">Bradyrhizobium ivorense</name>
    <dbReference type="NCBI Taxonomy" id="2511166"/>
    <lineage>
        <taxon>Bacteria</taxon>
        <taxon>Pseudomonadati</taxon>
        <taxon>Pseudomonadota</taxon>
        <taxon>Alphaproteobacteria</taxon>
        <taxon>Hyphomicrobiales</taxon>
        <taxon>Nitrobacteraceae</taxon>
        <taxon>Bradyrhizobium</taxon>
    </lineage>
</organism>
<dbReference type="AlphaFoldDB" id="A0A508T9T6"/>
<dbReference type="InterPro" id="IPR023048">
    <property type="entry name" value="NADH:quinone_OxRdtase_FMN_depd"/>
</dbReference>
<dbReference type="PANTHER" id="PTHR43741:SF2">
    <property type="entry name" value="FMN-DEPENDENT NADH:QUINONE OXIDOREDUCTASE"/>
    <property type="match status" value="1"/>
</dbReference>
<reference evidence="9" key="1">
    <citation type="submission" date="2019-02" db="EMBL/GenBank/DDBJ databases">
        <authorList>
            <person name="Pothier F.J."/>
        </authorList>
    </citation>
    <scope>NUCLEOTIDE SEQUENCE</scope>
    <source>
        <strain evidence="9">CI-1B</strain>
    </source>
</reference>
<dbReference type="GO" id="GO:0009055">
    <property type="term" value="F:electron transfer activity"/>
    <property type="evidence" value="ECO:0007669"/>
    <property type="project" value="UniProtKB-UniRule"/>
</dbReference>
<comment type="subunit">
    <text evidence="6">Homodimer.</text>
</comment>
<evidence type="ECO:0000313" key="10">
    <source>
        <dbReference type="Proteomes" id="UP000328092"/>
    </source>
</evidence>
<gene>
    <name evidence="9" type="primary">azoR1_1</name>
    <name evidence="6" type="synonym">azoR</name>
    <name evidence="9" type="ORF">CI1B_37540</name>
</gene>
<dbReference type="GO" id="GO:0016655">
    <property type="term" value="F:oxidoreductase activity, acting on NAD(P)H, quinone or similar compound as acceptor"/>
    <property type="evidence" value="ECO:0007669"/>
    <property type="project" value="InterPro"/>
</dbReference>
<dbReference type="EC" id="1.6.5.-" evidence="6"/>
<comment type="catalytic activity">
    <reaction evidence="6">
        <text>2 a quinone + NADH + H(+) = 2 a 1,4-benzosemiquinone + NAD(+)</text>
        <dbReference type="Rhea" id="RHEA:65952"/>
        <dbReference type="ChEBI" id="CHEBI:15378"/>
        <dbReference type="ChEBI" id="CHEBI:57540"/>
        <dbReference type="ChEBI" id="CHEBI:57945"/>
        <dbReference type="ChEBI" id="CHEBI:132124"/>
        <dbReference type="ChEBI" id="CHEBI:134225"/>
    </reaction>
</comment>
<evidence type="ECO:0000256" key="7">
    <source>
        <dbReference type="SAM" id="MobiDB-lite"/>
    </source>
</evidence>
<evidence type="ECO:0000313" key="9">
    <source>
        <dbReference type="EMBL" id="VIO71569.1"/>
    </source>
</evidence>
<comment type="similarity">
    <text evidence="6">Belongs to the azoreductase type 1 family.</text>
</comment>
<comment type="function">
    <text evidence="6">Quinone reductase that provides resistance to thiol-specific stress caused by electrophilic quinones.</text>
</comment>
<evidence type="ECO:0000256" key="6">
    <source>
        <dbReference type="HAMAP-Rule" id="MF_01216"/>
    </source>
</evidence>
<comment type="catalytic activity">
    <reaction evidence="5">
        <text>N,N-dimethyl-1,4-phenylenediamine + anthranilate + 2 NAD(+) = 2-(4-dimethylaminophenyl)diazenylbenzoate + 2 NADH + 2 H(+)</text>
        <dbReference type="Rhea" id="RHEA:55872"/>
        <dbReference type="ChEBI" id="CHEBI:15378"/>
        <dbReference type="ChEBI" id="CHEBI:15783"/>
        <dbReference type="ChEBI" id="CHEBI:16567"/>
        <dbReference type="ChEBI" id="CHEBI:57540"/>
        <dbReference type="ChEBI" id="CHEBI:57945"/>
        <dbReference type="ChEBI" id="CHEBI:71579"/>
        <dbReference type="EC" id="1.7.1.17"/>
    </reaction>
    <physiologicalReaction direction="right-to-left" evidence="5">
        <dbReference type="Rhea" id="RHEA:55874"/>
    </physiologicalReaction>
</comment>
<evidence type="ECO:0000256" key="3">
    <source>
        <dbReference type="ARBA" id="ARBA00023002"/>
    </source>
</evidence>
<evidence type="ECO:0000256" key="1">
    <source>
        <dbReference type="ARBA" id="ARBA00022630"/>
    </source>
</evidence>
<dbReference type="InterPro" id="IPR003680">
    <property type="entry name" value="Flavodoxin_fold"/>
</dbReference>
<dbReference type="Proteomes" id="UP000328092">
    <property type="component" value="Unassembled WGS sequence"/>
</dbReference>